<comment type="caution">
    <text evidence="2">The sequence shown here is derived from an EMBL/GenBank/DDBJ whole genome shotgun (WGS) entry which is preliminary data.</text>
</comment>
<keyword evidence="1" id="KW-0472">Membrane</keyword>
<accession>A0A5S5BVR3</accession>
<dbReference type="AlphaFoldDB" id="A0A5S5BVR3"/>
<keyword evidence="1" id="KW-0812">Transmembrane</keyword>
<proteinExistence type="predicted"/>
<keyword evidence="3" id="KW-1185">Reference proteome</keyword>
<evidence type="ECO:0000256" key="1">
    <source>
        <dbReference type="SAM" id="Phobius"/>
    </source>
</evidence>
<dbReference type="Proteomes" id="UP000323257">
    <property type="component" value="Unassembled WGS sequence"/>
</dbReference>
<evidence type="ECO:0000313" key="3">
    <source>
        <dbReference type="Proteomes" id="UP000323257"/>
    </source>
</evidence>
<keyword evidence="1" id="KW-1133">Transmembrane helix</keyword>
<sequence>MKRGARGAVRGRLWLMITFLLIALLLGAIGAMFAGCSSANSESEAAGSTEGEARRQAERAAQTLWHVLDAEGNQAESVADEHPDVIAVRKLLILHANAINNRSYKTIRPEEELAYYTETFRSQLGKRYQNELKQLYEQQQIEIKQRNLAWYDITFAADYRRAQAKVEDEFEFVACEPQYLAARKLSLGKSYKQQRVVDLVKEGDAWRIADIKKSPLTEGSAKNEESVEPSKGGE</sequence>
<dbReference type="RefSeq" id="WP_148931747.1">
    <property type="nucleotide sequence ID" value="NZ_VNHS01000010.1"/>
</dbReference>
<reference evidence="2 3" key="1">
    <citation type="submission" date="2019-07" db="EMBL/GenBank/DDBJ databases">
        <title>Genomic Encyclopedia of Type Strains, Phase III (KMG-III): the genomes of soil and plant-associated and newly described type strains.</title>
        <authorList>
            <person name="Whitman W."/>
        </authorList>
    </citation>
    <scope>NUCLEOTIDE SEQUENCE [LARGE SCALE GENOMIC DNA]</scope>
    <source>
        <strain evidence="2 3">BL24</strain>
    </source>
</reference>
<protein>
    <submittedName>
        <fullName evidence="2">Uncharacterized protein</fullName>
    </submittedName>
</protein>
<dbReference type="EMBL" id="VNHS01000010">
    <property type="protein sequence ID" value="TYP71064.1"/>
    <property type="molecule type" value="Genomic_DNA"/>
</dbReference>
<name>A0A5S5BVR3_9BACL</name>
<gene>
    <name evidence="2" type="ORF">BCM02_11013</name>
</gene>
<evidence type="ECO:0000313" key="2">
    <source>
        <dbReference type="EMBL" id="TYP71064.1"/>
    </source>
</evidence>
<dbReference type="OrthoDB" id="5071097at2"/>
<organism evidence="2 3">
    <name type="scientific">Paenibacillus methanolicus</name>
    <dbReference type="NCBI Taxonomy" id="582686"/>
    <lineage>
        <taxon>Bacteria</taxon>
        <taxon>Bacillati</taxon>
        <taxon>Bacillota</taxon>
        <taxon>Bacilli</taxon>
        <taxon>Bacillales</taxon>
        <taxon>Paenibacillaceae</taxon>
        <taxon>Paenibacillus</taxon>
    </lineage>
</organism>
<feature type="transmembrane region" description="Helical" evidence="1">
    <location>
        <begin position="12"/>
        <end position="34"/>
    </location>
</feature>